<feature type="compositionally biased region" description="Pro residues" evidence="1">
    <location>
        <begin position="7"/>
        <end position="20"/>
    </location>
</feature>
<organism evidence="2 3">
    <name type="scientific">Phialemonium thermophilum</name>
    <dbReference type="NCBI Taxonomy" id="223376"/>
    <lineage>
        <taxon>Eukaryota</taxon>
        <taxon>Fungi</taxon>
        <taxon>Dikarya</taxon>
        <taxon>Ascomycota</taxon>
        <taxon>Pezizomycotina</taxon>
        <taxon>Sordariomycetes</taxon>
        <taxon>Sordariomycetidae</taxon>
        <taxon>Cephalothecales</taxon>
        <taxon>Cephalothecaceae</taxon>
        <taxon>Phialemonium</taxon>
    </lineage>
</organism>
<dbReference type="EMBL" id="JAZHXJ010001487">
    <property type="protein sequence ID" value="KAL1844750.1"/>
    <property type="molecule type" value="Genomic_DNA"/>
</dbReference>
<feature type="compositionally biased region" description="Polar residues" evidence="1">
    <location>
        <begin position="154"/>
        <end position="166"/>
    </location>
</feature>
<evidence type="ECO:0000313" key="2">
    <source>
        <dbReference type="EMBL" id="KAL1844750.1"/>
    </source>
</evidence>
<accession>A0ABR3VSU6</accession>
<feature type="region of interest" description="Disordered" evidence="1">
    <location>
        <begin position="153"/>
        <end position="201"/>
    </location>
</feature>
<keyword evidence="3" id="KW-1185">Reference proteome</keyword>
<feature type="region of interest" description="Disordered" evidence="1">
    <location>
        <begin position="1"/>
        <end position="41"/>
    </location>
</feature>
<protein>
    <submittedName>
        <fullName evidence="2">Uncharacterized protein</fullName>
    </submittedName>
</protein>
<proteinExistence type="predicted"/>
<sequence>MVAPVDSPRPPPPPPPPPSPFEDEPDEPSLSWPAPLPVGVAAPPEADARVLVAAEDKDAVADGDVVDEAVRVGADEGRLLLDERALLTAPQTCSMRFPAASDAKNVSQAILSLEEQVVSRQSMKSEPDDAGRSLVQMQTTSLSVQSTLSAASSRHSLAQSGRSSSDAMLGDASVDRVGLRSNRQMTDNKGKAEDGGMRGVRGESKIKTRSLICIFQSDHAELVTELPDPCPNVQLFAKSGAGCIPLS</sequence>
<feature type="compositionally biased region" description="Basic and acidic residues" evidence="1">
    <location>
        <begin position="186"/>
        <end position="201"/>
    </location>
</feature>
<reference evidence="2 3" key="1">
    <citation type="journal article" date="2024" name="Commun. Biol.">
        <title>Comparative genomic analysis of thermophilic fungi reveals convergent evolutionary adaptations and gene losses.</title>
        <authorList>
            <person name="Steindorff A.S."/>
            <person name="Aguilar-Pontes M.V."/>
            <person name="Robinson A.J."/>
            <person name="Andreopoulos B."/>
            <person name="LaButti K."/>
            <person name="Kuo A."/>
            <person name="Mondo S."/>
            <person name="Riley R."/>
            <person name="Otillar R."/>
            <person name="Haridas S."/>
            <person name="Lipzen A."/>
            <person name="Grimwood J."/>
            <person name="Schmutz J."/>
            <person name="Clum A."/>
            <person name="Reid I.D."/>
            <person name="Moisan M.C."/>
            <person name="Butler G."/>
            <person name="Nguyen T.T.M."/>
            <person name="Dewar K."/>
            <person name="Conant G."/>
            <person name="Drula E."/>
            <person name="Henrissat B."/>
            <person name="Hansel C."/>
            <person name="Singer S."/>
            <person name="Hutchinson M.I."/>
            <person name="de Vries R.P."/>
            <person name="Natvig D.O."/>
            <person name="Powell A.J."/>
            <person name="Tsang A."/>
            <person name="Grigoriev I.V."/>
        </authorList>
    </citation>
    <scope>NUCLEOTIDE SEQUENCE [LARGE SCALE GENOMIC DNA]</scope>
    <source>
        <strain evidence="2 3">ATCC 24622</strain>
    </source>
</reference>
<evidence type="ECO:0000313" key="3">
    <source>
        <dbReference type="Proteomes" id="UP001586593"/>
    </source>
</evidence>
<dbReference type="Proteomes" id="UP001586593">
    <property type="component" value="Unassembled WGS sequence"/>
</dbReference>
<evidence type="ECO:0000256" key="1">
    <source>
        <dbReference type="SAM" id="MobiDB-lite"/>
    </source>
</evidence>
<name>A0ABR3VSU6_9PEZI</name>
<gene>
    <name evidence="2" type="ORF">VTK73DRAFT_1855</name>
</gene>
<comment type="caution">
    <text evidence="2">The sequence shown here is derived from an EMBL/GenBank/DDBJ whole genome shotgun (WGS) entry which is preliminary data.</text>
</comment>